<dbReference type="GO" id="GO:0005737">
    <property type="term" value="C:cytoplasm"/>
    <property type="evidence" value="ECO:0007669"/>
    <property type="project" value="UniProtKB-SubCell"/>
</dbReference>
<dbReference type="GO" id="GO:0031054">
    <property type="term" value="P:pre-miRNA processing"/>
    <property type="evidence" value="ECO:0007669"/>
    <property type="project" value="TreeGrafter"/>
</dbReference>
<feature type="region of interest" description="Disordered" evidence="3">
    <location>
        <begin position="306"/>
        <end position="349"/>
    </location>
</feature>
<evidence type="ECO:0000256" key="2">
    <source>
        <dbReference type="ARBA" id="ARBA00022490"/>
    </source>
</evidence>
<accession>A0A2N5S980</accession>
<evidence type="ECO:0000313" key="7">
    <source>
        <dbReference type="Proteomes" id="UP000235388"/>
    </source>
</evidence>
<dbReference type="Proteomes" id="UP000235388">
    <property type="component" value="Unassembled WGS sequence"/>
</dbReference>
<dbReference type="Gene3D" id="2.40.50.140">
    <property type="entry name" value="Nucleic acid-binding proteins"/>
    <property type="match status" value="1"/>
</dbReference>
<dbReference type="InterPro" id="IPR051373">
    <property type="entry name" value="Lin-28_RNA-binding"/>
</dbReference>
<organism evidence="5 7">
    <name type="scientific">Puccinia coronata f. sp. avenae</name>
    <dbReference type="NCBI Taxonomy" id="200324"/>
    <lineage>
        <taxon>Eukaryota</taxon>
        <taxon>Fungi</taxon>
        <taxon>Dikarya</taxon>
        <taxon>Basidiomycota</taxon>
        <taxon>Pucciniomycotina</taxon>
        <taxon>Pucciniomycetes</taxon>
        <taxon>Pucciniales</taxon>
        <taxon>Pucciniaceae</taxon>
        <taxon>Puccinia</taxon>
    </lineage>
</organism>
<dbReference type="CDD" id="cd04458">
    <property type="entry name" value="CSP_CDS"/>
    <property type="match status" value="1"/>
</dbReference>
<comment type="subcellular location">
    <subcellularLocation>
        <location evidence="1">Cytoplasm</location>
    </subcellularLocation>
</comment>
<dbReference type="AlphaFoldDB" id="A0A2N5S980"/>
<dbReference type="SMART" id="SM00357">
    <property type="entry name" value="CSP"/>
    <property type="match status" value="1"/>
</dbReference>
<dbReference type="EMBL" id="PGCJ01000241">
    <property type="protein sequence ID" value="PLW36322.1"/>
    <property type="molecule type" value="Genomic_DNA"/>
</dbReference>
<dbReference type="STRING" id="200324.A0A2N5S980"/>
<evidence type="ECO:0000256" key="3">
    <source>
        <dbReference type="SAM" id="MobiDB-lite"/>
    </source>
</evidence>
<dbReference type="InterPro" id="IPR011129">
    <property type="entry name" value="CSD"/>
</dbReference>
<dbReference type="InterPro" id="IPR012340">
    <property type="entry name" value="NA-bd_OB-fold"/>
</dbReference>
<dbReference type="PANTHER" id="PTHR46109">
    <property type="entry name" value="PROTEIN LIN-28"/>
    <property type="match status" value="1"/>
</dbReference>
<evidence type="ECO:0000313" key="6">
    <source>
        <dbReference type="EMBL" id="PLW36322.1"/>
    </source>
</evidence>
<feature type="domain" description="CSD" evidence="4">
    <location>
        <begin position="70"/>
        <end position="147"/>
    </location>
</feature>
<evidence type="ECO:0000313" key="5">
    <source>
        <dbReference type="EMBL" id="PLW09787.1"/>
    </source>
</evidence>
<dbReference type="SUPFAM" id="SSF50249">
    <property type="entry name" value="Nucleic acid-binding proteins"/>
    <property type="match status" value="1"/>
</dbReference>
<keyword evidence="7" id="KW-1185">Reference proteome</keyword>
<dbReference type="EMBL" id="PGCJ01001088">
    <property type="protein sequence ID" value="PLW09787.1"/>
    <property type="molecule type" value="Genomic_DNA"/>
</dbReference>
<reference evidence="5 7" key="1">
    <citation type="submission" date="2017-11" db="EMBL/GenBank/DDBJ databases">
        <title>De novo assembly and phasing of dikaryotic genomes from two isolates of Puccinia coronata f. sp. avenae, the causal agent of oat crown rust.</title>
        <authorList>
            <person name="Miller M.E."/>
            <person name="Zhang Y."/>
            <person name="Omidvar V."/>
            <person name="Sperschneider J."/>
            <person name="Schwessinger B."/>
            <person name="Raley C."/>
            <person name="Palmer J.M."/>
            <person name="Garnica D."/>
            <person name="Upadhyaya N."/>
            <person name="Rathjen J."/>
            <person name="Taylor J.M."/>
            <person name="Park R.F."/>
            <person name="Dodds P.N."/>
            <person name="Hirsch C.D."/>
            <person name="Kianian S.F."/>
            <person name="Figueroa M."/>
        </authorList>
    </citation>
    <scope>NUCLEOTIDE SEQUENCE [LARGE SCALE GENOMIC DNA]</scope>
    <source>
        <strain evidence="5">12NC29</strain>
    </source>
</reference>
<dbReference type="PANTHER" id="PTHR46109:SF1">
    <property type="entry name" value="PROTEIN LIN-28 HOMOLOG"/>
    <property type="match status" value="1"/>
</dbReference>
<dbReference type="OrthoDB" id="422005at2759"/>
<dbReference type="InterPro" id="IPR002059">
    <property type="entry name" value="CSP_DNA-bd"/>
</dbReference>
<proteinExistence type="predicted"/>
<dbReference type="GO" id="GO:0005634">
    <property type="term" value="C:nucleus"/>
    <property type="evidence" value="ECO:0007669"/>
    <property type="project" value="TreeGrafter"/>
</dbReference>
<comment type="caution">
    <text evidence="5">The sequence shown here is derived from an EMBL/GenBank/DDBJ whole genome shotgun (WGS) entry which is preliminary data.</text>
</comment>
<feature type="compositionally biased region" description="Basic and acidic residues" evidence="3">
    <location>
        <begin position="333"/>
        <end position="349"/>
    </location>
</feature>
<evidence type="ECO:0000256" key="1">
    <source>
        <dbReference type="ARBA" id="ARBA00004496"/>
    </source>
</evidence>
<gene>
    <name evidence="6" type="ORF">PCANC_19453</name>
    <name evidence="5" type="ORF">PCANC_22298</name>
</gene>
<dbReference type="Pfam" id="PF00313">
    <property type="entry name" value="CSD"/>
    <property type="match status" value="1"/>
</dbReference>
<sequence length="368" mass="38971">MSYNNNYLTVNSPSFGRLPVSFPSASAISPPLMPVIGYPGQQMMMAGLSPHPQSPMANAPVIDKLNPPPRRTGICKFFNVGKGFGFIKDSRPEELPVLTGDPGTDIFVHYSCIVSCDAPYKSLLDGEIVEYYLGRSNKGLAALEITGPGGANVKGCTNSRSPTVLQPMPNFSGPIRVISAPSGHGPSYSTNSPMTSPAFTYNTVPSSLGWSLPISGAQTLAVHPNVSGYSLAVGMPIALNQHLRRETTECLGVPNDGASTKMHRVSSTPVSAPGFGSTHLKGFRESASMANLGVGIGIGVHWEPKPRGKPVSWSPPGAPGEALHGVSQPHSRRVGERAANDRTKSNWRGEDIKHRIVSLEINGTRASP</sequence>
<name>A0A2N5S980_9BASI</name>
<evidence type="ECO:0000259" key="4">
    <source>
        <dbReference type="PROSITE" id="PS51857"/>
    </source>
</evidence>
<dbReference type="GO" id="GO:0003729">
    <property type="term" value="F:mRNA binding"/>
    <property type="evidence" value="ECO:0007669"/>
    <property type="project" value="TreeGrafter"/>
</dbReference>
<keyword evidence="2" id="KW-0963">Cytoplasm</keyword>
<dbReference type="PROSITE" id="PS51857">
    <property type="entry name" value="CSD_2"/>
    <property type="match status" value="1"/>
</dbReference>
<protein>
    <recommendedName>
        <fullName evidence="4">CSD domain-containing protein</fullName>
    </recommendedName>
</protein>